<evidence type="ECO:0000256" key="1">
    <source>
        <dbReference type="SAM" id="Phobius"/>
    </source>
</evidence>
<dbReference type="Proteomes" id="UP001500936">
    <property type="component" value="Unassembled WGS sequence"/>
</dbReference>
<keyword evidence="1" id="KW-0812">Transmembrane</keyword>
<feature type="transmembrane region" description="Helical" evidence="1">
    <location>
        <begin position="47"/>
        <end position="69"/>
    </location>
</feature>
<feature type="transmembrane region" description="Helical" evidence="1">
    <location>
        <begin position="125"/>
        <end position="147"/>
    </location>
</feature>
<sequence>MGVLIAYLYFFRFECFEKKFEAYRRQLLAFAFFGLLWTPFIEPLPSFFAKTIGFTLLYMSFGSILTFFLMEKNINTLLDKIFTQKIVNMVSLIGYCSYSIYIIHTFAIYLSTKVFINFQLYEANFSAYLFFVTAASLSILAGILMTYRVEKYFLQIRNKYYPSRI</sequence>
<evidence type="ECO:0008006" key="4">
    <source>
        <dbReference type="Google" id="ProtNLM"/>
    </source>
</evidence>
<feature type="transmembrane region" description="Helical" evidence="1">
    <location>
        <begin position="22"/>
        <end position="41"/>
    </location>
</feature>
<evidence type="ECO:0000313" key="3">
    <source>
        <dbReference type="Proteomes" id="UP001500936"/>
    </source>
</evidence>
<protein>
    <recommendedName>
        <fullName evidence="4">Acyltransferase family protein</fullName>
    </recommendedName>
</protein>
<accession>A0ABP8JYA1</accession>
<name>A0ABP8JYA1_9BACT</name>
<keyword evidence="1" id="KW-1133">Transmembrane helix</keyword>
<keyword evidence="1" id="KW-0472">Membrane</keyword>
<comment type="caution">
    <text evidence="2">The sequence shown here is derived from an EMBL/GenBank/DDBJ whole genome shotgun (WGS) entry which is preliminary data.</text>
</comment>
<dbReference type="EMBL" id="BAABHB010000001">
    <property type="protein sequence ID" value="GAA4397891.1"/>
    <property type="molecule type" value="Genomic_DNA"/>
</dbReference>
<organism evidence="2 3">
    <name type="scientific">Nibrella viscosa</name>
    <dbReference type="NCBI Taxonomy" id="1084524"/>
    <lineage>
        <taxon>Bacteria</taxon>
        <taxon>Pseudomonadati</taxon>
        <taxon>Bacteroidota</taxon>
        <taxon>Cytophagia</taxon>
        <taxon>Cytophagales</taxon>
        <taxon>Spirosomataceae</taxon>
        <taxon>Nibrella</taxon>
    </lineage>
</organism>
<reference evidence="3" key="1">
    <citation type="journal article" date="2019" name="Int. J. Syst. Evol. Microbiol.">
        <title>The Global Catalogue of Microorganisms (GCM) 10K type strain sequencing project: providing services to taxonomists for standard genome sequencing and annotation.</title>
        <authorList>
            <consortium name="The Broad Institute Genomics Platform"/>
            <consortium name="The Broad Institute Genome Sequencing Center for Infectious Disease"/>
            <person name="Wu L."/>
            <person name="Ma J."/>
        </authorList>
    </citation>
    <scope>NUCLEOTIDE SEQUENCE [LARGE SCALE GENOMIC DNA]</scope>
    <source>
        <strain evidence="3">JCM 17925</strain>
    </source>
</reference>
<feature type="transmembrane region" description="Helical" evidence="1">
    <location>
        <begin position="90"/>
        <end position="110"/>
    </location>
</feature>
<evidence type="ECO:0000313" key="2">
    <source>
        <dbReference type="EMBL" id="GAA4397891.1"/>
    </source>
</evidence>
<gene>
    <name evidence="2" type="ORF">GCM10023187_07810</name>
</gene>
<proteinExistence type="predicted"/>
<keyword evidence="3" id="KW-1185">Reference proteome</keyword>